<dbReference type="EMBL" id="JBHSFK010000023">
    <property type="protein sequence ID" value="MFC4503912.1"/>
    <property type="molecule type" value="Genomic_DNA"/>
</dbReference>
<accession>A0ABV9AWX2</accession>
<comment type="caution">
    <text evidence="1">The sequence shown here is derived from an EMBL/GenBank/DDBJ whole genome shotgun (WGS) entry which is preliminary data.</text>
</comment>
<proteinExistence type="predicted"/>
<reference evidence="2" key="1">
    <citation type="journal article" date="2019" name="Int. J. Syst. Evol. Microbiol.">
        <title>The Global Catalogue of Microorganisms (GCM) 10K type strain sequencing project: providing services to taxonomists for standard genome sequencing and annotation.</title>
        <authorList>
            <consortium name="The Broad Institute Genomics Platform"/>
            <consortium name="The Broad Institute Genome Sequencing Center for Infectious Disease"/>
            <person name="Wu L."/>
            <person name="Ma J."/>
        </authorList>
    </citation>
    <scope>NUCLEOTIDE SEQUENCE [LARGE SCALE GENOMIC DNA]</scope>
    <source>
        <strain evidence="2">CGMCC 4.7177</strain>
    </source>
</reference>
<protein>
    <submittedName>
        <fullName evidence="1">Uncharacterized protein</fullName>
    </submittedName>
</protein>
<organism evidence="1 2">
    <name type="scientific">Streptomyces vulcanius</name>
    <dbReference type="NCBI Taxonomy" id="1441876"/>
    <lineage>
        <taxon>Bacteria</taxon>
        <taxon>Bacillati</taxon>
        <taxon>Actinomycetota</taxon>
        <taxon>Actinomycetes</taxon>
        <taxon>Kitasatosporales</taxon>
        <taxon>Streptomycetaceae</taxon>
        <taxon>Streptomyces</taxon>
    </lineage>
</organism>
<sequence length="95" mass="10244">MHVLGETVLLRDGREVCFALEFGPTADGFSVESEVTVDDEREESGARPVLELPETRGETLQEGLAALTDHARRLAGAGPGILRQLVREEAGTDAR</sequence>
<evidence type="ECO:0000313" key="2">
    <source>
        <dbReference type="Proteomes" id="UP001595839"/>
    </source>
</evidence>
<gene>
    <name evidence="1" type="ORF">ACFPIH_31120</name>
</gene>
<dbReference type="RefSeq" id="WP_381175770.1">
    <property type="nucleotide sequence ID" value="NZ_JBHSFK010000023.1"/>
</dbReference>
<dbReference type="Proteomes" id="UP001595839">
    <property type="component" value="Unassembled WGS sequence"/>
</dbReference>
<keyword evidence="2" id="KW-1185">Reference proteome</keyword>
<evidence type="ECO:0000313" key="1">
    <source>
        <dbReference type="EMBL" id="MFC4503912.1"/>
    </source>
</evidence>
<name>A0ABV9AWX2_9ACTN</name>